<feature type="transmembrane region" description="Helical" evidence="1">
    <location>
        <begin position="12"/>
        <end position="33"/>
    </location>
</feature>
<dbReference type="AlphaFoldDB" id="A0A380JYY9"/>
<organism evidence="2 3">
    <name type="scientific">Streptococcus hyointestinalis</name>
    <dbReference type="NCBI Taxonomy" id="1337"/>
    <lineage>
        <taxon>Bacteria</taxon>
        <taxon>Bacillati</taxon>
        <taxon>Bacillota</taxon>
        <taxon>Bacilli</taxon>
        <taxon>Lactobacillales</taxon>
        <taxon>Streptococcaceae</taxon>
        <taxon>Streptococcus</taxon>
    </lineage>
</organism>
<feature type="transmembrane region" description="Helical" evidence="1">
    <location>
        <begin position="39"/>
        <end position="58"/>
    </location>
</feature>
<keyword evidence="1" id="KW-0472">Membrane</keyword>
<evidence type="ECO:0000256" key="1">
    <source>
        <dbReference type="SAM" id="Phobius"/>
    </source>
</evidence>
<sequence>MNNKKLSEKQLFMLKYVLILFAITISFGGLYFVALYFKWMVTVYAALSCLVVLTIKWAKSFYRALQD</sequence>
<proteinExistence type="predicted"/>
<accession>A0A380JYY9</accession>
<evidence type="ECO:0000313" key="2">
    <source>
        <dbReference type="EMBL" id="SUN57937.1"/>
    </source>
</evidence>
<protein>
    <submittedName>
        <fullName evidence="2">Uncharacterized protein</fullName>
    </submittedName>
</protein>
<dbReference type="Proteomes" id="UP000254924">
    <property type="component" value="Unassembled WGS sequence"/>
</dbReference>
<keyword evidence="1" id="KW-0812">Transmembrane</keyword>
<gene>
    <name evidence="2" type="ORF">NCTC12224_00022</name>
</gene>
<evidence type="ECO:0000313" key="3">
    <source>
        <dbReference type="Proteomes" id="UP000254924"/>
    </source>
</evidence>
<dbReference type="EMBL" id="UHFN01000002">
    <property type="protein sequence ID" value="SUN57937.1"/>
    <property type="molecule type" value="Genomic_DNA"/>
</dbReference>
<name>A0A380JYY9_9STRE</name>
<reference evidence="2 3" key="1">
    <citation type="submission" date="2018-06" db="EMBL/GenBank/DDBJ databases">
        <authorList>
            <consortium name="Pathogen Informatics"/>
            <person name="Doyle S."/>
        </authorList>
    </citation>
    <scope>NUCLEOTIDE SEQUENCE [LARGE SCALE GENOMIC DNA]</scope>
    <source>
        <strain evidence="2 3">NCTC12224</strain>
    </source>
</reference>
<keyword evidence="3" id="KW-1185">Reference proteome</keyword>
<keyword evidence="1" id="KW-1133">Transmembrane helix</keyword>